<proteinExistence type="predicted"/>
<dbReference type="EMBL" id="CP046172">
    <property type="protein sequence ID" value="QIS15621.1"/>
    <property type="molecule type" value="Genomic_DNA"/>
</dbReference>
<gene>
    <name evidence="2" type="ORF">F5544_39000</name>
</gene>
<evidence type="ECO:0000313" key="3">
    <source>
        <dbReference type="Proteomes" id="UP000503540"/>
    </source>
</evidence>
<organism evidence="2 3">
    <name type="scientific">Nocardia arthritidis</name>
    <dbReference type="NCBI Taxonomy" id="228602"/>
    <lineage>
        <taxon>Bacteria</taxon>
        <taxon>Bacillati</taxon>
        <taxon>Actinomycetota</taxon>
        <taxon>Actinomycetes</taxon>
        <taxon>Mycobacteriales</taxon>
        <taxon>Nocardiaceae</taxon>
        <taxon>Nocardia</taxon>
    </lineage>
</organism>
<evidence type="ECO:0008006" key="4">
    <source>
        <dbReference type="Google" id="ProtNLM"/>
    </source>
</evidence>
<name>A0A6G9YR20_9NOCA</name>
<feature type="compositionally biased region" description="Basic and acidic residues" evidence="1">
    <location>
        <begin position="26"/>
        <end position="37"/>
    </location>
</feature>
<reference evidence="2 3" key="1">
    <citation type="journal article" date="2019" name="ACS Chem. Biol.">
        <title>Identification and Mobilization of a Cryptic Antibiotic Biosynthesis Gene Locus from a Human-Pathogenic Nocardia Isolate.</title>
        <authorList>
            <person name="Herisse M."/>
            <person name="Ishida K."/>
            <person name="Porter J.L."/>
            <person name="Howden B."/>
            <person name="Hertweck C."/>
            <person name="Stinear T.P."/>
            <person name="Pidot S.J."/>
        </authorList>
    </citation>
    <scope>NUCLEOTIDE SEQUENCE [LARGE SCALE GENOMIC DNA]</scope>
    <source>
        <strain evidence="2 3">AUSMDU00012717</strain>
    </source>
</reference>
<evidence type="ECO:0000256" key="1">
    <source>
        <dbReference type="SAM" id="MobiDB-lite"/>
    </source>
</evidence>
<sequence>MPTEKGNKTTAADPGKPARRTTSGCHHLESTAYHRELTMPVDPTDPDTFEDEPELDIETPEADAAEQHADLAPHGDDALTSADPEAADEADLAEQARVVDIDEDDYR</sequence>
<dbReference type="Proteomes" id="UP000503540">
    <property type="component" value="Chromosome"/>
</dbReference>
<feature type="region of interest" description="Disordered" evidence="1">
    <location>
        <begin position="1"/>
        <end position="107"/>
    </location>
</feature>
<protein>
    <recommendedName>
        <fullName evidence="4">DUF5709 domain-containing protein</fullName>
    </recommendedName>
</protein>
<feature type="compositionally biased region" description="Acidic residues" evidence="1">
    <location>
        <begin position="44"/>
        <end position="64"/>
    </location>
</feature>
<dbReference type="RefSeq" id="WP_238846897.1">
    <property type="nucleotide sequence ID" value="NZ_CP046172.1"/>
</dbReference>
<accession>A0A6G9YR20</accession>
<evidence type="ECO:0000313" key="2">
    <source>
        <dbReference type="EMBL" id="QIS15621.1"/>
    </source>
</evidence>
<feature type="compositionally biased region" description="Basic and acidic residues" evidence="1">
    <location>
        <begin position="65"/>
        <end position="77"/>
    </location>
</feature>
<dbReference type="AlphaFoldDB" id="A0A6G9YR20"/>
<keyword evidence="3" id="KW-1185">Reference proteome</keyword>
<dbReference type="KEGG" id="nah:F5544_39000"/>